<dbReference type="InterPro" id="IPR036236">
    <property type="entry name" value="Znf_C2H2_sf"/>
</dbReference>
<keyword evidence="3" id="KW-0472">Membrane</keyword>
<dbReference type="Proteomes" id="UP000501690">
    <property type="component" value="Linkage Group LG11"/>
</dbReference>
<feature type="compositionally biased region" description="Basic and acidic residues" evidence="2">
    <location>
        <begin position="593"/>
        <end position="606"/>
    </location>
</feature>
<name>A0A4D6NK71_VIGUN</name>
<dbReference type="PANTHER" id="PTHR35744:SF4">
    <property type="entry name" value="OS04G0464600 PROTEIN"/>
    <property type="match status" value="1"/>
</dbReference>
<feature type="region of interest" description="Disordered" evidence="2">
    <location>
        <begin position="583"/>
        <end position="606"/>
    </location>
</feature>
<dbReference type="SUPFAM" id="SSF57667">
    <property type="entry name" value="beta-beta-alpha zinc fingers"/>
    <property type="match status" value="1"/>
</dbReference>
<feature type="transmembrane region" description="Helical" evidence="3">
    <location>
        <begin position="310"/>
        <end position="332"/>
    </location>
</feature>
<dbReference type="Gene3D" id="3.30.160.60">
    <property type="entry name" value="Classic Zinc Finger"/>
    <property type="match status" value="1"/>
</dbReference>
<dbReference type="InterPro" id="IPR021139">
    <property type="entry name" value="NYN"/>
</dbReference>
<gene>
    <name evidence="5" type="ORF">DEO72_LG11g57</name>
</gene>
<evidence type="ECO:0000313" key="6">
    <source>
        <dbReference type="Proteomes" id="UP000501690"/>
    </source>
</evidence>
<keyword evidence="3" id="KW-0812">Transmembrane</keyword>
<dbReference type="SMART" id="SM00355">
    <property type="entry name" value="ZnF_C2H2"/>
    <property type="match status" value="1"/>
</dbReference>
<dbReference type="AlphaFoldDB" id="A0A4D6NK71"/>
<dbReference type="CDD" id="cd18725">
    <property type="entry name" value="PIN_LabA-like"/>
    <property type="match status" value="1"/>
</dbReference>
<organism evidence="5 6">
    <name type="scientific">Vigna unguiculata</name>
    <name type="common">Cowpea</name>
    <dbReference type="NCBI Taxonomy" id="3917"/>
    <lineage>
        <taxon>Eukaryota</taxon>
        <taxon>Viridiplantae</taxon>
        <taxon>Streptophyta</taxon>
        <taxon>Embryophyta</taxon>
        <taxon>Tracheophyta</taxon>
        <taxon>Spermatophyta</taxon>
        <taxon>Magnoliopsida</taxon>
        <taxon>eudicotyledons</taxon>
        <taxon>Gunneridae</taxon>
        <taxon>Pentapetalae</taxon>
        <taxon>rosids</taxon>
        <taxon>fabids</taxon>
        <taxon>Fabales</taxon>
        <taxon>Fabaceae</taxon>
        <taxon>Papilionoideae</taxon>
        <taxon>50 kb inversion clade</taxon>
        <taxon>NPAAA clade</taxon>
        <taxon>indigoferoid/millettioid clade</taxon>
        <taxon>Phaseoleae</taxon>
        <taxon>Vigna</taxon>
    </lineage>
</organism>
<keyword evidence="1" id="KW-0862">Zinc</keyword>
<feature type="transmembrane region" description="Helical" evidence="3">
    <location>
        <begin position="218"/>
        <end position="240"/>
    </location>
</feature>
<accession>A0A4D6NK71</accession>
<keyword evidence="6" id="KW-1185">Reference proteome</keyword>
<evidence type="ECO:0000313" key="5">
    <source>
        <dbReference type="EMBL" id="QCE13064.1"/>
    </source>
</evidence>
<reference evidence="5 6" key="1">
    <citation type="submission" date="2019-04" db="EMBL/GenBank/DDBJ databases">
        <title>An improved genome assembly and genetic linkage map for asparagus bean, Vigna unguiculata ssp. sesquipedialis.</title>
        <authorList>
            <person name="Xia Q."/>
            <person name="Zhang R."/>
            <person name="Dong Y."/>
        </authorList>
    </citation>
    <scope>NUCLEOTIDE SEQUENCE [LARGE SCALE GENOMIC DNA]</scope>
    <source>
        <tissue evidence="5">Leaf</tissue>
    </source>
</reference>
<feature type="compositionally biased region" description="Acidic residues" evidence="2">
    <location>
        <begin position="583"/>
        <end position="592"/>
    </location>
</feature>
<keyword evidence="1" id="KW-0479">Metal-binding</keyword>
<feature type="transmembrane region" description="Helical" evidence="3">
    <location>
        <begin position="172"/>
        <end position="197"/>
    </location>
</feature>
<dbReference type="Pfam" id="PF01936">
    <property type="entry name" value="NYN"/>
    <property type="match status" value="1"/>
</dbReference>
<evidence type="ECO:0000256" key="1">
    <source>
        <dbReference type="PROSITE-ProRule" id="PRU00042"/>
    </source>
</evidence>
<feature type="transmembrane region" description="Helical" evidence="3">
    <location>
        <begin position="130"/>
        <end position="152"/>
    </location>
</feature>
<keyword evidence="3" id="KW-1133">Transmembrane helix</keyword>
<feature type="domain" description="C2H2-type" evidence="4">
    <location>
        <begin position="372"/>
        <end position="400"/>
    </location>
</feature>
<dbReference type="PROSITE" id="PS00028">
    <property type="entry name" value="ZINC_FINGER_C2H2_1"/>
    <property type="match status" value="1"/>
</dbReference>
<dbReference type="GO" id="GO:0004540">
    <property type="term" value="F:RNA nuclease activity"/>
    <property type="evidence" value="ECO:0007669"/>
    <property type="project" value="InterPro"/>
</dbReference>
<dbReference type="GO" id="GO:0008270">
    <property type="term" value="F:zinc ion binding"/>
    <property type="evidence" value="ECO:0007669"/>
    <property type="project" value="UniProtKB-KW"/>
</dbReference>
<dbReference type="EMBL" id="CP039355">
    <property type="protein sequence ID" value="QCE13064.1"/>
    <property type="molecule type" value="Genomic_DNA"/>
</dbReference>
<evidence type="ECO:0000259" key="4">
    <source>
        <dbReference type="PROSITE" id="PS50157"/>
    </source>
</evidence>
<sequence length="606" mass="70476">MATFKSYLICRRADNPFKISRFRSTCFFSLEATCWHIYGGLRYYHSGSEWGKNQRLNPNQKPNRVGLFWDLDNKPPNAIPPFEVANKLRVAASSFGIVRYMVAYANSHTFSHVPQSVREKRKEKELLYRCLLYTSVAASSFGIVRYMVAYANSHTFRHVPQSVREKRKEKELLYRCLLYTSVAASSFGIVRYMVAYANSHTFRHVPQSVREKRKEKELLYRCLLYTSVAASSFGIVRYMVAYANSHTFRHVPQSVREKRKEKELLYRCLLYTSVAASSFGIVRYMVAYANSHTFRHVPQSVREKRKEKELLYRCLLYTSVAASSFGIVRYMVAYANSHTFSHVPQSVREKRKEKELLYRLENKGVIKPNEPYRCRVCGRKFYTNDKLVNHFKQLHEREHGKRMNQIESARGSRKVKSVAKYSMKMEKYKKAASAILTPKVGYGLADELKRAGFWVQTVLDKPQAADRALQSHIVDVMDHRRVECVVLVSDDSDFVDVIKEARLRCLKTVVVGDIDDGVLKRTADTAFSWEEILMGKAKKQAVSVVKNWKDRDILKRLEWTYNPDADKKKLDVDNFIAETSEDDNIEDTSDEVDEHKRKMEVKRSLM</sequence>
<evidence type="ECO:0000256" key="3">
    <source>
        <dbReference type="SAM" id="Phobius"/>
    </source>
</evidence>
<dbReference type="PANTHER" id="PTHR35744">
    <property type="entry name" value="C2H2-TYPE DOMAIN-CONTAINING PROTEIN"/>
    <property type="match status" value="1"/>
</dbReference>
<keyword evidence="1" id="KW-0863">Zinc-finger</keyword>
<feature type="transmembrane region" description="Helical" evidence="3">
    <location>
        <begin position="264"/>
        <end position="289"/>
    </location>
</feature>
<evidence type="ECO:0000256" key="2">
    <source>
        <dbReference type="SAM" id="MobiDB-lite"/>
    </source>
</evidence>
<proteinExistence type="predicted"/>
<dbReference type="PROSITE" id="PS50157">
    <property type="entry name" value="ZINC_FINGER_C2H2_2"/>
    <property type="match status" value="1"/>
</dbReference>
<dbReference type="InterPro" id="IPR013087">
    <property type="entry name" value="Znf_C2H2_type"/>
</dbReference>
<protein>
    <recommendedName>
        <fullName evidence="4">C2H2-type domain-containing protein</fullName>
    </recommendedName>
</protein>